<organism evidence="3 4">
    <name type="scientific">Halorubrum ezzemoulense</name>
    <name type="common">Halorubrum chaoviator</name>
    <dbReference type="NCBI Taxonomy" id="337243"/>
    <lineage>
        <taxon>Archaea</taxon>
        <taxon>Methanobacteriati</taxon>
        <taxon>Methanobacteriota</taxon>
        <taxon>Stenosarchaea group</taxon>
        <taxon>Halobacteria</taxon>
        <taxon>Halobacteriales</taxon>
        <taxon>Haloferacaceae</taxon>
        <taxon>Halorubrum</taxon>
    </lineage>
</organism>
<dbReference type="Pfam" id="PF26449">
    <property type="entry name" value="DUF8128"/>
    <property type="match status" value="1"/>
</dbReference>
<dbReference type="EMBL" id="NHOZ01000092">
    <property type="protein sequence ID" value="OYR62531.1"/>
    <property type="molecule type" value="Genomic_DNA"/>
</dbReference>
<proteinExistence type="predicted"/>
<feature type="compositionally biased region" description="Basic and acidic residues" evidence="1">
    <location>
        <begin position="400"/>
        <end position="411"/>
    </location>
</feature>
<feature type="compositionally biased region" description="Polar residues" evidence="1">
    <location>
        <begin position="422"/>
        <end position="432"/>
    </location>
</feature>
<evidence type="ECO:0000313" key="4">
    <source>
        <dbReference type="Proteomes" id="UP000215731"/>
    </source>
</evidence>
<reference evidence="3 4" key="1">
    <citation type="journal article" date="2014" name="Front. Microbiol.">
        <title>Population and genomic analysis of the genus Halorubrum.</title>
        <authorList>
            <person name="Fullmer M.S."/>
            <person name="Soucy S.M."/>
            <person name="Swithers K.S."/>
            <person name="Makkay A.M."/>
            <person name="Wheeler R."/>
            <person name="Ventosa A."/>
            <person name="Gogarten J.P."/>
            <person name="Papke R.T."/>
        </authorList>
    </citation>
    <scope>NUCLEOTIDE SEQUENCE [LARGE SCALE GENOMIC DNA]</scope>
    <source>
        <strain evidence="3 4">Ga36</strain>
    </source>
</reference>
<evidence type="ECO:0000256" key="1">
    <source>
        <dbReference type="SAM" id="MobiDB-lite"/>
    </source>
</evidence>
<evidence type="ECO:0000259" key="2">
    <source>
        <dbReference type="Pfam" id="PF26449"/>
    </source>
</evidence>
<dbReference type="InterPro" id="IPR058441">
    <property type="entry name" value="DUF8128"/>
</dbReference>
<dbReference type="Proteomes" id="UP000215731">
    <property type="component" value="Unassembled WGS sequence"/>
</dbReference>
<feature type="domain" description="DUF8128" evidence="2">
    <location>
        <begin position="29"/>
        <end position="380"/>
    </location>
</feature>
<name>A0A256J139_HALEZ</name>
<comment type="caution">
    <text evidence="3">The sequence shown here is derived from an EMBL/GenBank/DDBJ whole genome shotgun (WGS) entry which is preliminary data.</text>
</comment>
<gene>
    <name evidence="3" type="ORF">DJ80_09785</name>
</gene>
<feature type="compositionally biased region" description="Acidic residues" evidence="1">
    <location>
        <begin position="513"/>
        <end position="529"/>
    </location>
</feature>
<protein>
    <recommendedName>
        <fullName evidence="2">DUF8128 domain-containing protein</fullName>
    </recommendedName>
</protein>
<dbReference type="AlphaFoldDB" id="A0A256J139"/>
<feature type="region of interest" description="Disordered" evidence="1">
    <location>
        <begin position="382"/>
        <end position="542"/>
    </location>
</feature>
<accession>A0A256J139</accession>
<evidence type="ECO:0000313" key="3">
    <source>
        <dbReference type="EMBL" id="OYR62531.1"/>
    </source>
</evidence>
<dbReference type="RefSeq" id="WP_094553183.1">
    <property type="nucleotide sequence ID" value="NZ_NHOZ01000092.1"/>
</dbReference>
<feature type="compositionally biased region" description="Low complexity" evidence="1">
    <location>
        <begin position="433"/>
        <end position="455"/>
    </location>
</feature>
<sequence>MRRIHQPRIKSKLNLIQRILVNHHGYPAVQVDNDLYETLQSGLQTAEEDSGPRLRIRPPRENPAIDASINLYETIHDPHETGIGVGRFKLVSTSSHIHSHEMVYDGGKLQFFFKPDTRVDANQFERQLRKNYPDAQISEANKQFPTLDSGDHIAMAKMRLKQPFYYPIKCKIADEDFEVDPYGDITSDMVVEEDQTTDGQRVLAEDCRVMVQTIFEPARDVWTKRRPYGLNVTDAASKIKQGEVVGNMVEGYDLRDPGAKRSRTAKIIDKLHGAKGYYFTVRVLAISPHKEIAERRCNTVASDFEKYYNSFTEQGLDPIAIGPDEIPHHLREMAERTHSIPWTQRLKLGPGQPAVLQTVSALGSIAHIPNDSINTPVVDWAKQQTGPGIPAEAEQEDDVVERTTDTDEQRKSGFSPERAAGQTKTPRSTPVEPTSSKQPDESSSPSGSAGATDTGVASSKEPETDAQSDDPDFRTPPQATPEESNPSDTGPVGSGESTATDPEPAGVGGLLDDSTDDEDGEDDEEDDDSAPWNPEANRRSGD</sequence>